<keyword evidence="4" id="KW-0378">Hydrolase</keyword>
<evidence type="ECO:0000256" key="2">
    <source>
        <dbReference type="SAM" id="SignalP"/>
    </source>
</evidence>
<keyword evidence="6" id="KW-1185">Reference proteome</keyword>
<proteinExistence type="inferred from homology"/>
<feature type="domain" description="Peptidase M16 C-terminal" evidence="3">
    <location>
        <begin position="201"/>
        <end position="323"/>
    </location>
</feature>
<comment type="similarity">
    <text evidence="1">Belongs to the peptidase M16 family.</text>
</comment>
<feature type="signal peptide" evidence="2">
    <location>
        <begin position="1"/>
        <end position="19"/>
    </location>
</feature>
<feature type="chain" id="PRO_5033643978" evidence="2">
    <location>
        <begin position="20"/>
        <end position="938"/>
    </location>
</feature>
<evidence type="ECO:0000313" key="6">
    <source>
        <dbReference type="Proteomes" id="UP000578697"/>
    </source>
</evidence>
<dbReference type="GO" id="GO:0008233">
    <property type="term" value="F:peptidase activity"/>
    <property type="evidence" value="ECO:0007669"/>
    <property type="project" value="UniProtKB-KW"/>
</dbReference>
<dbReference type="Proteomes" id="UP000578697">
    <property type="component" value="Unassembled WGS sequence"/>
</dbReference>
<dbReference type="AlphaFoldDB" id="A0A840SF41"/>
<dbReference type="RefSeq" id="WP_184651495.1">
    <property type="nucleotide sequence ID" value="NZ_JACHFR010000001.1"/>
</dbReference>
<evidence type="ECO:0000259" key="3">
    <source>
        <dbReference type="Pfam" id="PF05193"/>
    </source>
</evidence>
<keyword evidence="4" id="KW-0645">Protease</keyword>
<dbReference type="InterPro" id="IPR050361">
    <property type="entry name" value="MPP/UQCRC_Complex"/>
</dbReference>
<dbReference type="SUPFAM" id="SSF63411">
    <property type="entry name" value="LuxS/MPP-like metallohydrolase"/>
    <property type="match status" value="2"/>
</dbReference>
<evidence type="ECO:0000313" key="4">
    <source>
        <dbReference type="EMBL" id="MBB5218061.1"/>
    </source>
</evidence>
<dbReference type="PANTHER" id="PTHR11851">
    <property type="entry name" value="METALLOPROTEASE"/>
    <property type="match status" value="1"/>
</dbReference>
<dbReference type="InterPro" id="IPR011249">
    <property type="entry name" value="Metalloenz_LuxS/M16"/>
</dbReference>
<reference evidence="4 6" key="2">
    <citation type="submission" date="2020-08" db="EMBL/GenBank/DDBJ databases">
        <title>Genomic Encyclopedia of Type Strains, Phase IV (KMG-IV): sequencing the most valuable type-strain genomes for metagenomic binning, comparative biology and taxonomic classification.</title>
        <authorList>
            <person name="Goeker M."/>
        </authorList>
    </citation>
    <scope>NUCLEOTIDE SEQUENCE [LARGE SCALE GENOMIC DNA]</scope>
    <source>
        <strain evidence="4 6">DSM 103679</strain>
    </source>
</reference>
<accession>A0A840SF41</accession>
<keyword evidence="2" id="KW-0732">Signal</keyword>
<dbReference type="InterPro" id="IPR007863">
    <property type="entry name" value="Peptidase_M16_C"/>
</dbReference>
<dbReference type="EC" id="3.4.24.-" evidence="4"/>
<dbReference type="KEGG" id="trc:DYE49_07065"/>
<evidence type="ECO:0000313" key="7">
    <source>
        <dbReference type="Proteomes" id="UP000593591"/>
    </source>
</evidence>
<dbReference type="Proteomes" id="UP000593591">
    <property type="component" value="Chromosome"/>
</dbReference>
<dbReference type="Pfam" id="PF05193">
    <property type="entry name" value="Peptidase_M16_C"/>
    <property type="match status" value="1"/>
</dbReference>
<dbReference type="Gene3D" id="3.30.830.10">
    <property type="entry name" value="Metalloenzyme, LuxS/M16 peptidase-like"/>
    <property type="match status" value="2"/>
</dbReference>
<name>A0A840SF41_9SPIR</name>
<evidence type="ECO:0000313" key="5">
    <source>
        <dbReference type="EMBL" id="QOS40224.1"/>
    </source>
</evidence>
<evidence type="ECO:0000256" key="1">
    <source>
        <dbReference type="ARBA" id="ARBA00007261"/>
    </source>
</evidence>
<dbReference type="GO" id="GO:0006508">
    <property type="term" value="P:proteolysis"/>
    <property type="evidence" value="ECO:0007669"/>
    <property type="project" value="UniProtKB-KW"/>
</dbReference>
<gene>
    <name evidence="5" type="ORF">DYE49_07065</name>
    <name evidence="4" type="ORF">HNP77_000405</name>
</gene>
<dbReference type="EMBL" id="JACHFR010000001">
    <property type="protein sequence ID" value="MBB5218061.1"/>
    <property type="molecule type" value="Genomic_DNA"/>
</dbReference>
<organism evidence="4 6">
    <name type="scientific">Treponema rectale</name>
    <dbReference type="NCBI Taxonomy" id="744512"/>
    <lineage>
        <taxon>Bacteria</taxon>
        <taxon>Pseudomonadati</taxon>
        <taxon>Spirochaetota</taxon>
        <taxon>Spirochaetia</taxon>
        <taxon>Spirochaetales</taxon>
        <taxon>Treponemataceae</taxon>
        <taxon>Treponema</taxon>
    </lineage>
</organism>
<dbReference type="EMBL" id="CP031517">
    <property type="protein sequence ID" value="QOS40224.1"/>
    <property type="molecule type" value="Genomic_DNA"/>
</dbReference>
<protein>
    <submittedName>
        <fullName evidence="5">Insulinase family protein</fullName>
    </submittedName>
    <submittedName>
        <fullName evidence="4">Zinc protease</fullName>
        <ecNumber evidence="4">3.4.24.-</ecNumber>
    </submittedName>
</protein>
<reference evidence="5 7" key="1">
    <citation type="submission" date="2018-08" db="EMBL/GenBank/DDBJ databases">
        <title>The first complete genome of Treponema rectale (CHPAT), a commensal spirochete of the bovine rectum.</title>
        <authorList>
            <person name="Staton G.J."/>
            <person name="Clegg S.R."/>
            <person name="Carter S.D."/>
            <person name="Radford A.D."/>
            <person name="Darby A."/>
            <person name="Hall N."/>
            <person name="Birtles R.J."/>
            <person name="Evans N.J."/>
        </authorList>
    </citation>
    <scope>NUCLEOTIDE SEQUENCE [LARGE SCALE GENOMIC DNA]</scope>
    <source>
        <strain evidence="5 7">CHPA</strain>
    </source>
</reference>
<dbReference type="GO" id="GO:0046872">
    <property type="term" value="F:metal ion binding"/>
    <property type="evidence" value="ECO:0007669"/>
    <property type="project" value="InterPro"/>
</dbReference>
<sequence length="938" mass="105589">MTRQRFLFFFILAFITAAAFTQEKFRPEGSSEDVSILTLSNGLTVFVRTDSSIPLIHTELICRAGYSSQDLSNTGFFSLYAQLFTKTAASEENSPLDYIQVESLCNADSTTYTADVPEASLDSYLNTLSLCLSSPYFTDAQLNQTLSLFREQINEYAESLSGFINTSIDSKVFAEQPWKQESGIYPALFMGYTKGEVRTILKNIQKEFYVPDNCALFITGNIDADKVYELCQKNFFNWKNTGSVKNLNSTEKLPLQSQRKFAITSKDFSPELSQIVVQYTNLDAPECDILSAAFNAVPSPLKKELLKEELLAIRSEAYISSSSARKNSSSRLIIQSLLEKSTENNPVKQAELFTEKVKHAALMDRSLFINAQDAVNGRYLETAGNSIKAMELLADFWALDSEVTAQTFRSRFSEFSHSVYTKNEREITKKILSAEPYVFLIINDSLWDSFEKDFTEAGYERMEKNSGFWYDQELLKAKALEQKKSRLTPVEQTLAAITGSEDFSPGDIFYFKNYSEIKNFSLLNGIRCAVKQTEGTSSAILSVAIQGGEAASPQNEHQLRTVLINALSINISRSLNEKRMQGQIISSPEISAWTEETSSFIQIEFLPQDLNEVLDSFISSLIWAEIQPLTADHLVSEQNYQWSMKKQYLDFQLKSSFLYQAYRKTDYEKIFDLKSEALKNTTYDSIALNYTKLLDASLYSIVISGDTTAEECEILLERTFGLLKEQSTIKENSIPKPDLKKKSFKIQLSHNYTTDKTSADAPKDVPVLVPTKIFTDPGLIVLKGPEPSMEEDIFNALLTDISLRMSKKTGSQTDVQFSTSELKTGIITVLKLDRTSTLTKAFTESLRELKASLTDANTSDKTLLLLKSQWAVTALKKCSTQKGTAELLHKGLISGNPYRYLESYTTIEKATAADFTEILDKYFNEEEAVKVFSADTKK</sequence>
<dbReference type="PANTHER" id="PTHR11851:SF49">
    <property type="entry name" value="MITOCHONDRIAL-PROCESSING PEPTIDASE SUBUNIT ALPHA"/>
    <property type="match status" value="1"/>
</dbReference>